<evidence type="ECO:0000313" key="8">
    <source>
        <dbReference type="EMBL" id="AEG59215.1"/>
    </source>
</evidence>
<keyword evidence="5" id="KW-0472">Membrane</keyword>
<dbReference type="KEGG" id="dru:Desru_0939"/>
<dbReference type="Gene3D" id="2.40.30.170">
    <property type="match status" value="1"/>
</dbReference>
<evidence type="ECO:0000256" key="4">
    <source>
        <dbReference type="SAM" id="MobiDB-lite"/>
    </source>
</evidence>
<dbReference type="RefSeq" id="WP_013840986.1">
    <property type="nucleotide sequence ID" value="NC_015589.1"/>
</dbReference>
<dbReference type="GO" id="GO:0030313">
    <property type="term" value="C:cell envelope"/>
    <property type="evidence" value="ECO:0007669"/>
    <property type="project" value="UniProtKB-SubCell"/>
</dbReference>
<evidence type="ECO:0000256" key="1">
    <source>
        <dbReference type="ARBA" id="ARBA00004196"/>
    </source>
</evidence>
<dbReference type="Gene3D" id="2.40.50.100">
    <property type="match status" value="1"/>
</dbReference>
<feature type="compositionally biased region" description="Polar residues" evidence="4">
    <location>
        <begin position="411"/>
        <end position="420"/>
    </location>
</feature>
<dbReference type="OrthoDB" id="85226at2"/>
<comment type="subcellular location">
    <subcellularLocation>
        <location evidence="1">Cell envelope</location>
    </subcellularLocation>
</comment>
<feature type="coiled-coil region" evidence="3">
    <location>
        <begin position="134"/>
        <end position="197"/>
    </location>
</feature>
<evidence type="ECO:0000256" key="2">
    <source>
        <dbReference type="ARBA" id="ARBA00023054"/>
    </source>
</evidence>
<proteinExistence type="predicted"/>
<dbReference type="InterPro" id="IPR050465">
    <property type="entry name" value="UPF0194_transport"/>
</dbReference>
<feature type="region of interest" description="Disordered" evidence="4">
    <location>
        <begin position="396"/>
        <end position="426"/>
    </location>
</feature>
<dbReference type="Pfam" id="PF25975">
    <property type="entry name" value="CzcB_C"/>
    <property type="match status" value="1"/>
</dbReference>
<evidence type="ECO:0000256" key="3">
    <source>
        <dbReference type="SAM" id="Coils"/>
    </source>
</evidence>
<reference evidence="9" key="1">
    <citation type="submission" date="2011-05" db="EMBL/GenBank/DDBJ databases">
        <title>Complete sequence of Desulfotomaculum ruminis DSM 2154.</title>
        <authorList>
            <person name="Lucas S."/>
            <person name="Copeland A."/>
            <person name="Lapidus A."/>
            <person name="Cheng J.-F."/>
            <person name="Goodwin L."/>
            <person name="Pitluck S."/>
            <person name="Lu M."/>
            <person name="Detter J.C."/>
            <person name="Han C."/>
            <person name="Tapia R."/>
            <person name="Land M."/>
            <person name="Hauser L."/>
            <person name="Kyrpides N."/>
            <person name="Ivanova N."/>
            <person name="Mikhailova N."/>
            <person name="Pagani I."/>
            <person name="Stams A.J.M."/>
            <person name="Plugge C.M."/>
            <person name="Muyzer G."/>
            <person name="Kuever J."/>
            <person name="Parshina S.N."/>
            <person name="Ivanova A.E."/>
            <person name="Nazina T.N."/>
            <person name="Brambilla E."/>
            <person name="Spring S."/>
            <person name="Klenk H.-P."/>
            <person name="Woyke T."/>
        </authorList>
    </citation>
    <scope>NUCLEOTIDE SEQUENCE [LARGE SCALE GENOMIC DNA]</scope>
    <source>
        <strain evidence="9">ATCC 23193 / DSM 2154 / NCIB 8452 / DL</strain>
    </source>
</reference>
<keyword evidence="5" id="KW-0812">Transmembrane</keyword>
<organism evidence="8 9">
    <name type="scientific">Desulforamulus ruminis (strain ATCC 23193 / DSM 2154 / NCIMB 8452 / DL)</name>
    <name type="common">Desulfotomaculum ruminis</name>
    <dbReference type="NCBI Taxonomy" id="696281"/>
    <lineage>
        <taxon>Bacteria</taxon>
        <taxon>Bacillati</taxon>
        <taxon>Bacillota</taxon>
        <taxon>Clostridia</taxon>
        <taxon>Eubacteriales</taxon>
        <taxon>Peptococcaceae</taxon>
        <taxon>Desulforamulus</taxon>
    </lineage>
</organism>
<dbReference type="EMBL" id="CP002780">
    <property type="protein sequence ID" value="AEG59215.1"/>
    <property type="molecule type" value="Genomic_DNA"/>
</dbReference>
<dbReference type="Pfam" id="PF25990">
    <property type="entry name" value="Beta-barrel_YknX"/>
    <property type="match status" value="1"/>
</dbReference>
<accession>F6DKF5</accession>
<dbReference type="STRING" id="696281.Desru_0939"/>
<keyword evidence="5" id="KW-1133">Transmembrane helix</keyword>
<dbReference type="eggNOG" id="COG0845">
    <property type="taxonomic scope" value="Bacteria"/>
</dbReference>
<gene>
    <name evidence="8" type="ordered locus">Desru_0939</name>
</gene>
<dbReference type="AlphaFoldDB" id="F6DKF5"/>
<feature type="compositionally biased region" description="Low complexity" evidence="4">
    <location>
        <begin position="396"/>
        <end position="410"/>
    </location>
</feature>
<evidence type="ECO:0000313" key="9">
    <source>
        <dbReference type="Proteomes" id="UP000009234"/>
    </source>
</evidence>
<evidence type="ECO:0000259" key="6">
    <source>
        <dbReference type="Pfam" id="PF25975"/>
    </source>
</evidence>
<dbReference type="SUPFAM" id="SSF111369">
    <property type="entry name" value="HlyD-like secretion proteins"/>
    <property type="match status" value="1"/>
</dbReference>
<feature type="domain" description="CzcB-like C-terminal circularly permuted SH3-like" evidence="6">
    <location>
        <begin position="337"/>
        <end position="390"/>
    </location>
</feature>
<keyword evidence="9" id="KW-1185">Reference proteome</keyword>
<dbReference type="Proteomes" id="UP000009234">
    <property type="component" value="Chromosome"/>
</dbReference>
<keyword evidence="2 3" id="KW-0175">Coiled coil</keyword>
<feature type="domain" description="YknX-like beta-barrel" evidence="7">
    <location>
        <begin position="253"/>
        <end position="326"/>
    </location>
</feature>
<dbReference type="HOGENOM" id="CLU_018816_14_2_9"/>
<protein>
    <submittedName>
        <fullName evidence="8">Efflux transporter, RND family, MFP subunit</fullName>
    </submittedName>
</protein>
<dbReference type="InterPro" id="IPR058636">
    <property type="entry name" value="Beta-barrel_YknX"/>
</dbReference>
<dbReference type="InterPro" id="IPR058649">
    <property type="entry name" value="CzcB_C"/>
</dbReference>
<name>F6DKF5_DESRL</name>
<dbReference type="PANTHER" id="PTHR32347:SF14">
    <property type="entry name" value="EFFLUX SYSTEM COMPONENT YKNX-RELATED"/>
    <property type="match status" value="1"/>
</dbReference>
<evidence type="ECO:0000259" key="7">
    <source>
        <dbReference type="Pfam" id="PF25990"/>
    </source>
</evidence>
<feature type="transmembrane region" description="Helical" evidence="5">
    <location>
        <begin position="21"/>
        <end position="39"/>
    </location>
</feature>
<evidence type="ECO:0000256" key="5">
    <source>
        <dbReference type="SAM" id="Phobius"/>
    </source>
</evidence>
<sequence>MKIIKDWGLKAFTGFKTKRRLGMVLLLAVILVGGAAFWFQKQNKDAIAQVQYEEAQVKREDIVIGLDSDGNIEFSKVTLRFGVRGTIAEILVSEGDTVKKGDIIARLDDRDYQDQYQLALAKLQDAQDQDTTSLLDRELSIKSTETELEKLRDEYKEMETISEAYSANELKMKKLELENKEVEYKNLLKKYELDKSKGISQDQLQVDMAKEDLEDTILYAPVSGVILGLANKAGESLIDEDDFATIHENNAVKATTKVIEYDIGQIKVGQKVYVTVEAIPDKKFTGKVSKVNALAAEDSSGLVNYSVEIDIDDPGPELKDGMTASVSFVLKEVKDCLTVPYKAVKMVNGKQVVTVLDGKGQQVQRQVKAGFTDGTSVEILEGLRVNETVVYPRAVTPKTTTSSGRTSTQSGMPASTSNEVFIQRSR</sequence>
<dbReference type="Gene3D" id="2.40.420.20">
    <property type="match status" value="1"/>
</dbReference>
<dbReference type="PANTHER" id="PTHR32347">
    <property type="entry name" value="EFFLUX SYSTEM COMPONENT YKNX-RELATED"/>
    <property type="match status" value="1"/>
</dbReference>
<reference evidence="8 9" key="2">
    <citation type="journal article" date="2012" name="Stand. Genomic Sci.">
        <title>Complete genome sequence of the sulfate-reducing firmicute Desulfotomaculum ruminis type strain (DL(T)).</title>
        <authorList>
            <person name="Spring S."/>
            <person name="Visser M."/>
            <person name="Lu M."/>
            <person name="Copeland A."/>
            <person name="Lapidus A."/>
            <person name="Lucas S."/>
            <person name="Cheng J.F."/>
            <person name="Han C."/>
            <person name="Tapia R."/>
            <person name="Goodwin L.A."/>
            <person name="Pitluck S."/>
            <person name="Ivanova N."/>
            <person name="Land M."/>
            <person name="Hauser L."/>
            <person name="Larimer F."/>
            <person name="Rohde M."/>
            <person name="Goker M."/>
            <person name="Detter J.C."/>
            <person name="Kyrpides N.C."/>
            <person name="Woyke T."/>
            <person name="Schaap P.J."/>
            <person name="Plugge C.M."/>
            <person name="Muyzer G."/>
            <person name="Kuever J."/>
            <person name="Pereira I.A."/>
            <person name="Parshina S.N."/>
            <person name="Bernier-Latmani R."/>
            <person name="Stams A.J."/>
            <person name="Klenk H.P."/>
        </authorList>
    </citation>
    <scope>NUCLEOTIDE SEQUENCE [LARGE SCALE GENOMIC DNA]</scope>
    <source>
        <strain evidence="9">ATCC 23193 / DSM 2154 / NCIB 8452 / DL</strain>
    </source>
</reference>